<evidence type="ECO:0000313" key="3">
    <source>
        <dbReference type="Proteomes" id="UP001251528"/>
    </source>
</evidence>
<organism evidence="2 3">
    <name type="scientific">Conoideocrella luteorostrata</name>
    <dbReference type="NCBI Taxonomy" id="1105319"/>
    <lineage>
        <taxon>Eukaryota</taxon>
        <taxon>Fungi</taxon>
        <taxon>Dikarya</taxon>
        <taxon>Ascomycota</taxon>
        <taxon>Pezizomycotina</taxon>
        <taxon>Sordariomycetes</taxon>
        <taxon>Hypocreomycetidae</taxon>
        <taxon>Hypocreales</taxon>
        <taxon>Clavicipitaceae</taxon>
        <taxon>Conoideocrella</taxon>
    </lineage>
</organism>
<reference evidence="2" key="1">
    <citation type="submission" date="2023-06" db="EMBL/GenBank/DDBJ databases">
        <title>Conoideocrella luteorostrata (Hypocreales: Clavicipitaceae), a potential biocontrol fungus for elongate hemlock scale in United States Christmas tree production areas.</title>
        <authorList>
            <person name="Barrett H."/>
            <person name="Lovett B."/>
            <person name="Macias A.M."/>
            <person name="Stajich J.E."/>
            <person name="Kasson M.T."/>
        </authorList>
    </citation>
    <scope>NUCLEOTIDE SEQUENCE</scope>
    <source>
        <strain evidence="2">ARSEF 14590</strain>
    </source>
</reference>
<dbReference type="InterPro" id="IPR002575">
    <property type="entry name" value="Aminoglycoside_PTrfase"/>
</dbReference>
<dbReference type="Pfam" id="PF01636">
    <property type="entry name" value="APH"/>
    <property type="match status" value="1"/>
</dbReference>
<sequence>MSMFSDRDGRKFVTQMQDYVAQLRVIPPLQEEGGKICNSLGKAGRDPRVCCAEPIGTFDDEVAFSQYLRYPDDPSRRGHKITFTHADLNLRNILVDRVTRMDGIKGWQIVGIIDWELLSRVLRLH</sequence>
<proteinExistence type="predicted"/>
<evidence type="ECO:0000259" key="1">
    <source>
        <dbReference type="Pfam" id="PF01636"/>
    </source>
</evidence>
<dbReference type="SUPFAM" id="SSF56112">
    <property type="entry name" value="Protein kinase-like (PK-like)"/>
    <property type="match status" value="1"/>
</dbReference>
<dbReference type="AlphaFoldDB" id="A0AAJ0CZM6"/>
<comment type="caution">
    <text evidence="2">The sequence shown here is derived from an EMBL/GenBank/DDBJ whole genome shotgun (WGS) entry which is preliminary data.</text>
</comment>
<name>A0AAJ0CZM6_9HYPO</name>
<evidence type="ECO:0000313" key="2">
    <source>
        <dbReference type="EMBL" id="KAK2617026.1"/>
    </source>
</evidence>
<feature type="domain" description="Aminoglycoside phosphotransferase" evidence="1">
    <location>
        <begin position="76"/>
        <end position="118"/>
    </location>
</feature>
<keyword evidence="3" id="KW-1185">Reference proteome</keyword>
<dbReference type="Proteomes" id="UP001251528">
    <property type="component" value="Unassembled WGS sequence"/>
</dbReference>
<accession>A0AAJ0CZM6</accession>
<dbReference type="InterPro" id="IPR011009">
    <property type="entry name" value="Kinase-like_dom_sf"/>
</dbReference>
<dbReference type="EMBL" id="JASWJB010000001">
    <property type="protein sequence ID" value="KAK2617026.1"/>
    <property type="molecule type" value="Genomic_DNA"/>
</dbReference>
<protein>
    <recommendedName>
        <fullName evidence="1">Aminoglycoside phosphotransferase domain-containing protein</fullName>
    </recommendedName>
</protein>
<gene>
    <name evidence="2" type="ORF">QQS21_000117</name>
</gene>